<dbReference type="Pfam" id="PF00702">
    <property type="entry name" value="Hydrolase"/>
    <property type="match status" value="1"/>
</dbReference>
<evidence type="ECO:0000313" key="2">
    <source>
        <dbReference type="Proteomes" id="UP000305848"/>
    </source>
</evidence>
<dbReference type="Gene3D" id="1.10.150.240">
    <property type="entry name" value="Putative phosphatase, domain 2"/>
    <property type="match status" value="1"/>
</dbReference>
<dbReference type="GO" id="GO:0008253">
    <property type="term" value="F:5'-nucleotidase activity"/>
    <property type="evidence" value="ECO:0007669"/>
    <property type="project" value="InterPro"/>
</dbReference>
<evidence type="ECO:0000313" key="1">
    <source>
        <dbReference type="EMBL" id="TKK70143.1"/>
    </source>
</evidence>
<dbReference type="SUPFAM" id="SSF56784">
    <property type="entry name" value="HAD-like"/>
    <property type="match status" value="1"/>
</dbReference>
<dbReference type="SFLD" id="SFLDG01129">
    <property type="entry name" value="C1.5:_HAD__Beta-PGM__Phosphata"/>
    <property type="match status" value="1"/>
</dbReference>
<proteinExistence type="predicted"/>
<dbReference type="RefSeq" id="WP_137260688.1">
    <property type="nucleotide sequence ID" value="NZ_SZQL01000003.1"/>
</dbReference>
<dbReference type="NCBIfam" id="TIGR02254">
    <property type="entry name" value="YjjG_YfnB"/>
    <property type="match status" value="1"/>
</dbReference>
<dbReference type="InterPro" id="IPR006439">
    <property type="entry name" value="HAD-SF_hydro_IA"/>
</dbReference>
<dbReference type="InterPro" id="IPR023214">
    <property type="entry name" value="HAD_sf"/>
</dbReference>
<dbReference type="OrthoDB" id="9802350at2"/>
<dbReference type="InterPro" id="IPR011951">
    <property type="entry name" value="HAD-SF_hydro_IA_YjjG/PynA"/>
</dbReference>
<keyword evidence="2" id="KW-1185">Reference proteome</keyword>
<dbReference type="PANTHER" id="PTHR47478">
    <property type="match status" value="1"/>
</dbReference>
<dbReference type="Proteomes" id="UP000305848">
    <property type="component" value="Unassembled WGS sequence"/>
</dbReference>
<gene>
    <name evidence="1" type="ORF">FC093_05150</name>
</gene>
<dbReference type="InterPro" id="IPR023198">
    <property type="entry name" value="PGP-like_dom2"/>
</dbReference>
<dbReference type="AlphaFoldDB" id="A0A4V5UUR7"/>
<dbReference type="NCBIfam" id="TIGR01549">
    <property type="entry name" value="HAD-SF-IA-v1"/>
    <property type="match status" value="1"/>
</dbReference>
<dbReference type="Gene3D" id="3.40.50.1000">
    <property type="entry name" value="HAD superfamily/HAD-like"/>
    <property type="match status" value="1"/>
</dbReference>
<dbReference type="PANTHER" id="PTHR47478:SF1">
    <property type="entry name" value="PYRIMIDINE 5'-NUCLEOTIDASE YJJG"/>
    <property type="match status" value="1"/>
</dbReference>
<organism evidence="1 2">
    <name type="scientific">Ilyomonas limi</name>
    <dbReference type="NCBI Taxonomy" id="2575867"/>
    <lineage>
        <taxon>Bacteria</taxon>
        <taxon>Pseudomonadati</taxon>
        <taxon>Bacteroidota</taxon>
        <taxon>Chitinophagia</taxon>
        <taxon>Chitinophagales</taxon>
        <taxon>Chitinophagaceae</taxon>
        <taxon>Ilyomonas</taxon>
    </lineage>
</organism>
<dbReference type="InterPro" id="IPR036412">
    <property type="entry name" value="HAD-like_sf"/>
</dbReference>
<comment type="caution">
    <text evidence="1">The sequence shown here is derived from an EMBL/GenBank/DDBJ whole genome shotgun (WGS) entry which is preliminary data.</text>
</comment>
<accession>A0A4V5UUR7</accession>
<dbReference type="SFLD" id="SFLDS00003">
    <property type="entry name" value="Haloacid_Dehalogenase"/>
    <property type="match status" value="1"/>
</dbReference>
<name>A0A4V5UUR7_9BACT</name>
<reference evidence="1 2" key="1">
    <citation type="submission" date="2019-05" db="EMBL/GenBank/DDBJ databases">
        <title>Panacibacter sp. strain 17mud1-8 Genome sequencing and assembly.</title>
        <authorList>
            <person name="Chhetri G."/>
        </authorList>
    </citation>
    <scope>NUCLEOTIDE SEQUENCE [LARGE SCALE GENOMIC DNA]</scope>
    <source>
        <strain evidence="1 2">17mud1-8</strain>
    </source>
</reference>
<protein>
    <submittedName>
        <fullName evidence="1">Noncanonical pyrimidine nucleotidase, YjjG family</fullName>
    </submittedName>
</protein>
<dbReference type="EMBL" id="SZQL01000003">
    <property type="protein sequence ID" value="TKK70143.1"/>
    <property type="molecule type" value="Genomic_DNA"/>
</dbReference>
<dbReference type="InterPro" id="IPR052550">
    <property type="entry name" value="Pyrimidine_5'-ntase_YjjG"/>
</dbReference>
<sequence>MKYRHLFFDLDHTLWDFEANASETLHDLYLKHDLAKRGVYNFDSFFNKYSYHNNRLWDRYTKGFIKQEELRWKRMWLALLEYKVADEALAKQMAAEFLELLPFKKNLFPYTVEILTYLKNKGYQLHLITNGFDAVQLSKLDSSNLRNFFVEIITSENSNSLKPNREIFEFAMAKCNATNTECIMIGDNLDADIAGALNAGLDTVFVNHLCIDAHIQPTYMIHHLQELEDIF</sequence>